<dbReference type="Pfam" id="PF04055">
    <property type="entry name" value="Radical_SAM"/>
    <property type="match status" value="1"/>
</dbReference>
<dbReference type="GO" id="GO:0032259">
    <property type="term" value="P:methylation"/>
    <property type="evidence" value="ECO:0007669"/>
    <property type="project" value="UniProtKB-KW"/>
</dbReference>
<feature type="domain" description="Elp3/MiaA/NifB-like radical SAM core" evidence="6">
    <location>
        <begin position="120"/>
        <end position="347"/>
    </location>
</feature>
<protein>
    <submittedName>
        <fullName evidence="7">Uncharacterized methyltransferase slr0309</fullName>
    </submittedName>
</protein>
<evidence type="ECO:0000313" key="7">
    <source>
        <dbReference type="EMBL" id="CAI8031268.1"/>
    </source>
</evidence>
<accession>A0AA35WRK6</accession>
<comment type="cofactor">
    <cofactor evidence="1">
        <name>[4Fe-4S] cluster</name>
        <dbReference type="ChEBI" id="CHEBI:49883"/>
    </cofactor>
</comment>
<dbReference type="Gene3D" id="3.30.750.200">
    <property type="match status" value="1"/>
</dbReference>
<keyword evidence="7" id="KW-0808">Transferase</keyword>
<reference evidence="7" key="1">
    <citation type="submission" date="2023-03" db="EMBL/GenBank/DDBJ databases">
        <authorList>
            <person name="Steffen K."/>
            <person name="Cardenas P."/>
        </authorList>
    </citation>
    <scope>NUCLEOTIDE SEQUENCE</scope>
</reference>
<keyword evidence="4" id="KW-0408">Iron</keyword>
<evidence type="ECO:0000256" key="3">
    <source>
        <dbReference type="ARBA" id="ARBA00022723"/>
    </source>
</evidence>
<dbReference type="SUPFAM" id="SSF102114">
    <property type="entry name" value="Radical SAM enzymes"/>
    <property type="match status" value="1"/>
</dbReference>
<evidence type="ECO:0000259" key="6">
    <source>
        <dbReference type="SMART" id="SM00729"/>
    </source>
</evidence>
<evidence type="ECO:0000256" key="4">
    <source>
        <dbReference type="ARBA" id="ARBA00023004"/>
    </source>
</evidence>
<comment type="caution">
    <text evidence="7">The sequence shown here is derived from an EMBL/GenBank/DDBJ whole genome shotgun (WGS) entry which is preliminary data.</text>
</comment>
<gene>
    <name evidence="7" type="ORF">GBAR_LOCUS17754</name>
</gene>
<dbReference type="GO" id="GO:0046872">
    <property type="term" value="F:metal ion binding"/>
    <property type="evidence" value="ECO:0007669"/>
    <property type="project" value="UniProtKB-KW"/>
</dbReference>
<organism evidence="7 8">
    <name type="scientific">Geodia barretti</name>
    <name type="common">Barrett's horny sponge</name>
    <dbReference type="NCBI Taxonomy" id="519541"/>
    <lineage>
        <taxon>Eukaryota</taxon>
        <taxon>Metazoa</taxon>
        <taxon>Porifera</taxon>
        <taxon>Demospongiae</taxon>
        <taxon>Heteroscleromorpha</taxon>
        <taxon>Tetractinellida</taxon>
        <taxon>Astrophorina</taxon>
        <taxon>Geodiidae</taxon>
        <taxon>Geodia</taxon>
    </lineage>
</organism>
<evidence type="ECO:0000256" key="2">
    <source>
        <dbReference type="ARBA" id="ARBA00022691"/>
    </source>
</evidence>
<keyword evidence="8" id="KW-1185">Reference proteome</keyword>
<keyword evidence="7" id="KW-0489">Methyltransferase</keyword>
<dbReference type="InterPro" id="IPR006638">
    <property type="entry name" value="Elp3/MiaA/NifB-like_rSAM"/>
</dbReference>
<dbReference type="PANTHER" id="PTHR43409">
    <property type="entry name" value="ANAEROBIC MAGNESIUM-PROTOPORPHYRIN IX MONOMETHYL ESTER CYCLASE-RELATED"/>
    <property type="match status" value="1"/>
</dbReference>
<dbReference type="GO" id="GO:0008168">
    <property type="term" value="F:methyltransferase activity"/>
    <property type="evidence" value="ECO:0007669"/>
    <property type="project" value="UniProtKB-KW"/>
</dbReference>
<dbReference type="SMART" id="SM00729">
    <property type="entry name" value="Elp3"/>
    <property type="match status" value="1"/>
</dbReference>
<keyword evidence="2" id="KW-0949">S-adenosyl-L-methionine</keyword>
<evidence type="ECO:0000256" key="5">
    <source>
        <dbReference type="ARBA" id="ARBA00023014"/>
    </source>
</evidence>
<evidence type="ECO:0000256" key="1">
    <source>
        <dbReference type="ARBA" id="ARBA00001966"/>
    </source>
</evidence>
<name>A0AA35WRK6_GEOBA</name>
<dbReference type="InterPro" id="IPR051198">
    <property type="entry name" value="BchE-like"/>
</dbReference>
<keyword evidence="5" id="KW-0411">Iron-sulfur</keyword>
<dbReference type="InterPro" id="IPR058240">
    <property type="entry name" value="rSAM_sf"/>
</dbReference>
<keyword evidence="3" id="KW-0479">Metal-binding</keyword>
<dbReference type="InterPro" id="IPR007197">
    <property type="entry name" value="rSAM"/>
</dbReference>
<evidence type="ECO:0000313" key="8">
    <source>
        <dbReference type="Proteomes" id="UP001174909"/>
    </source>
</evidence>
<dbReference type="Gene3D" id="3.40.50.280">
    <property type="entry name" value="Cobalamin-binding domain"/>
    <property type="match status" value="1"/>
</dbReference>
<dbReference type="AlphaFoldDB" id="A0AA35WRK6"/>
<dbReference type="EMBL" id="CASHTH010002527">
    <property type="protein sequence ID" value="CAI8031268.1"/>
    <property type="molecule type" value="Genomic_DNA"/>
</dbReference>
<dbReference type="Proteomes" id="UP001174909">
    <property type="component" value="Unassembled WGS sequence"/>
</dbReference>
<proteinExistence type="predicted"/>
<sequence length="523" mass="59133">MSTIQLLGDKFDGTPATVSPVSIRPKGDRTRRVMMVQPASAGGNFEYIAIPRQGMLYLSGALEQWDGPYVYERDIWFEDRLGRMDPDSDLDGIDILMVTSLINETPRGYALAREAREFHPNLIILGGGPQMSPLPEEAIARGGFDVIVIQQFLGYRLIERETEYKRLAQLEDLAADGLIHTGRNGKINVFISDDLHTPPLRAVKFRNERLERLKGWKSRTDSMGMICQARAEIGQDDELADALLDANVKMLYLGVESNNAESLKAVNKRQEPGQMEKDLVRLNEKGFSVVAMTIIGLPYDTEESIMTLADWVKQYSRYQTANLLTPLPATSNWDLKPLNANGDLLQEGEMRPYELYTGRQLVHEDERWTMAQSRDLFDRYSAKLTSIDALYGRIFRILGNYRMRQARSVQDLSETTETMRDWSQQVQQAGKEFGENLHLRVTELAETFRSVSQPLSNARSEFVDNLRTRINEVSDSLRIYAEMADTGSKDVAASISVRVNEVTDLLNSVLDSTGQRQNSNRAS</sequence>
<dbReference type="GO" id="GO:0051536">
    <property type="term" value="F:iron-sulfur cluster binding"/>
    <property type="evidence" value="ECO:0007669"/>
    <property type="project" value="UniProtKB-KW"/>
</dbReference>